<dbReference type="GO" id="GO:0016887">
    <property type="term" value="F:ATP hydrolysis activity"/>
    <property type="evidence" value="ECO:0007669"/>
    <property type="project" value="RHEA"/>
</dbReference>
<dbReference type="NCBIfam" id="TIGR00609">
    <property type="entry name" value="recB"/>
    <property type="match status" value="1"/>
</dbReference>
<keyword evidence="9 15" id="KW-0460">Magnesium</keyword>
<dbReference type="CDD" id="cd22352">
    <property type="entry name" value="RecB_C-like"/>
    <property type="match status" value="1"/>
</dbReference>
<evidence type="ECO:0000256" key="12">
    <source>
        <dbReference type="ARBA" id="ARBA00023235"/>
    </source>
</evidence>
<dbReference type="InterPro" id="IPR011604">
    <property type="entry name" value="PDDEXK-like_dom_sf"/>
</dbReference>
<evidence type="ECO:0000256" key="9">
    <source>
        <dbReference type="ARBA" id="ARBA00022842"/>
    </source>
</evidence>
<dbReference type="GO" id="GO:0000287">
    <property type="term" value="F:magnesium ion binding"/>
    <property type="evidence" value="ECO:0007669"/>
    <property type="project" value="UniProtKB-UniRule"/>
</dbReference>
<dbReference type="GO" id="GO:0008854">
    <property type="term" value="F:exodeoxyribonuclease V activity"/>
    <property type="evidence" value="ECO:0007669"/>
    <property type="project" value="UniProtKB-EC"/>
</dbReference>
<keyword evidence="5 15" id="KW-0378">Hydrolase</keyword>
<dbReference type="Gene3D" id="1.10.486.10">
    <property type="entry name" value="PCRA, domain 4"/>
    <property type="match status" value="1"/>
</dbReference>
<feature type="region of interest" description="Nuclease activity, interacts with RecD and RecA" evidence="15">
    <location>
        <begin position="590"/>
        <end position="873"/>
    </location>
</feature>
<comment type="miscellaneous">
    <text evidence="15">In the RecBCD complex, RecB has a slow 3'-5' helicase, an exonuclease activity and loads RecA onto ssDNA, RecD has a fast 5'-3' helicase activity, while RecC stimulates the ATPase and processivity of the RecB helicase and contributes to recognition of the Chi site.</text>
</comment>
<keyword evidence="6 15" id="KW-0347">Helicase</keyword>
<dbReference type="InterPro" id="IPR004586">
    <property type="entry name" value="RecB"/>
</dbReference>
<evidence type="ECO:0000259" key="18">
    <source>
        <dbReference type="PROSITE" id="PS51217"/>
    </source>
</evidence>
<organism evidence="19 20">
    <name type="scientific">Candidatus Pantoea carbekii</name>
    <dbReference type="NCBI Taxonomy" id="1235990"/>
    <lineage>
        <taxon>Bacteria</taxon>
        <taxon>Pseudomonadati</taxon>
        <taxon>Pseudomonadota</taxon>
        <taxon>Gammaproteobacteria</taxon>
        <taxon>Enterobacterales</taxon>
        <taxon>Erwiniaceae</taxon>
        <taxon>Pantoea</taxon>
    </lineage>
</organism>
<dbReference type="PROSITE" id="PS51198">
    <property type="entry name" value="UVRD_HELICASE_ATP_BIND"/>
    <property type="match status" value="1"/>
</dbReference>
<dbReference type="PROSITE" id="PS51217">
    <property type="entry name" value="UVRD_HELICASE_CTER"/>
    <property type="match status" value="1"/>
</dbReference>
<dbReference type="GO" id="GO:0043138">
    <property type="term" value="F:3'-5' DNA helicase activity"/>
    <property type="evidence" value="ECO:0007669"/>
    <property type="project" value="UniProtKB-UniRule"/>
</dbReference>
<evidence type="ECO:0000313" key="20">
    <source>
        <dbReference type="Proteomes" id="UP000016900"/>
    </source>
</evidence>
<evidence type="ECO:0000256" key="14">
    <source>
        <dbReference type="ARBA" id="ARBA00048988"/>
    </source>
</evidence>
<comment type="domain">
    <text evidence="15">The C-terminal domain has nuclease activity and interacts with RecD. It interacts with RecA, facilitating its loading onto ssDNA.</text>
</comment>
<keyword evidence="1 15" id="KW-0540">Nuclease</keyword>
<comment type="subunit">
    <text evidence="15">Heterotrimer of RecB, RecC and RecD. All subunits contribute to DNA-binding. Interacts with RecA.</text>
</comment>
<feature type="binding site" evidence="15">
    <location>
        <position position="773"/>
    </location>
    <ligand>
        <name>Mg(2+)</name>
        <dbReference type="ChEBI" id="CHEBI:18420"/>
    </ligand>
</feature>
<comment type="catalytic activity">
    <reaction evidence="14 15">
        <text>ATP + H2O = ADP + phosphate + H(+)</text>
        <dbReference type="Rhea" id="RHEA:13065"/>
        <dbReference type="ChEBI" id="CHEBI:15377"/>
        <dbReference type="ChEBI" id="CHEBI:15378"/>
        <dbReference type="ChEBI" id="CHEBI:30616"/>
        <dbReference type="ChEBI" id="CHEBI:43474"/>
        <dbReference type="ChEBI" id="CHEBI:456216"/>
        <dbReference type="EC" id="5.6.2.4"/>
    </reaction>
</comment>
<feature type="binding site" evidence="15">
    <location>
        <position position="760"/>
    </location>
    <ligand>
        <name>Mg(2+)</name>
        <dbReference type="ChEBI" id="CHEBI:18420"/>
    </ligand>
</feature>
<evidence type="ECO:0000313" key="19">
    <source>
        <dbReference type="EMBL" id="BAO00126.1"/>
    </source>
</evidence>
<reference evidence="19 20" key="1">
    <citation type="submission" date="2012-10" db="EMBL/GenBank/DDBJ databases">
        <title>Genome sequence of the symbiont of the pentatomidae stink bug Halyomorpha halys.</title>
        <authorList>
            <person name="Kobayashi H."/>
            <person name="Fujii-Muramatsu R."/>
            <person name="Takeishi K."/>
            <person name="Noda H."/>
        </authorList>
    </citation>
    <scope>NUCLEOTIDE SEQUENCE [LARGE SCALE GENOMIC DNA]</scope>
</reference>
<evidence type="ECO:0000256" key="10">
    <source>
        <dbReference type="ARBA" id="ARBA00023125"/>
    </source>
</evidence>
<keyword evidence="12 15" id="KW-0413">Isomerase</keyword>
<feature type="domain" description="UvrD-like helicase ATP-binding" evidence="17">
    <location>
        <begin position="1"/>
        <end position="142"/>
    </location>
</feature>
<keyword evidence="8 15" id="KW-0067">ATP-binding</keyword>
<evidence type="ECO:0000256" key="15">
    <source>
        <dbReference type="HAMAP-Rule" id="MF_01485"/>
    </source>
</evidence>
<dbReference type="EC" id="5.6.2.4" evidence="15"/>
<comment type="cofactor">
    <cofactor evidence="15">
        <name>Mg(2+)</name>
        <dbReference type="ChEBI" id="CHEBI:18420"/>
    </cofactor>
    <text evidence="15">Binds 1 Mg(2+) ion per subunit.</text>
</comment>
<dbReference type="Gene3D" id="3.40.50.300">
    <property type="entry name" value="P-loop containing nucleotide triphosphate hydrolases"/>
    <property type="match status" value="2"/>
</dbReference>
<comment type="similarity">
    <text evidence="15">Belongs to the helicase family. UvrD subfamily.</text>
</comment>
<dbReference type="InterPro" id="IPR014017">
    <property type="entry name" value="DNA_helicase_UvrD-like_C"/>
</dbReference>
<dbReference type="KEGG" id="hhs:HHS_01560"/>
<evidence type="ECO:0000256" key="5">
    <source>
        <dbReference type="ARBA" id="ARBA00022801"/>
    </source>
</evidence>
<dbReference type="GO" id="GO:0003677">
    <property type="term" value="F:DNA binding"/>
    <property type="evidence" value="ECO:0007669"/>
    <property type="project" value="UniProtKB-UniRule"/>
</dbReference>
<evidence type="ECO:0000256" key="6">
    <source>
        <dbReference type="ARBA" id="ARBA00022806"/>
    </source>
</evidence>
<dbReference type="HAMAP" id="MF_01485">
    <property type="entry name" value="RecB"/>
    <property type="match status" value="1"/>
</dbReference>
<keyword evidence="3 15" id="KW-0547">Nucleotide-binding</keyword>
<evidence type="ECO:0000256" key="2">
    <source>
        <dbReference type="ARBA" id="ARBA00022723"/>
    </source>
</evidence>
<protein>
    <recommendedName>
        <fullName evidence="15">RecBCD enzyme subunit RecB</fullName>
        <ecNumber evidence="15">3.1.11.5</ecNumber>
        <ecNumber evidence="15">5.6.2.4</ecNumber>
    </recommendedName>
    <alternativeName>
        <fullName evidence="15">DNA 3'-5' helicase subunit RecB</fullName>
    </alternativeName>
    <alternativeName>
        <fullName evidence="15">Exonuclease V subunit RecB</fullName>
        <shortName evidence="15">ExoV subunit RecB</shortName>
    </alternativeName>
    <alternativeName>
        <fullName evidence="15">Helicase/nuclease RecBCD subunit RecB</fullName>
    </alternativeName>
</protein>
<keyword evidence="11 15" id="KW-0234">DNA repair</keyword>
<dbReference type="PANTHER" id="PTHR11070">
    <property type="entry name" value="UVRD / RECB / PCRA DNA HELICASE FAMILY MEMBER"/>
    <property type="match status" value="1"/>
</dbReference>
<comment type="domain">
    <text evidence="15">The N-terminal DNA-binding domain is a ssDNA-dependent ATPase and has ATP-dependent 3'-5' helicase function. This domain interacts with RecC.</text>
</comment>
<dbReference type="EC" id="3.1.11.5" evidence="15"/>
<dbReference type="Proteomes" id="UP000016900">
    <property type="component" value="Chromosome"/>
</dbReference>
<dbReference type="AlphaFoldDB" id="U3U1X6"/>
<dbReference type="Pfam" id="PF13361">
    <property type="entry name" value="UvrD_C"/>
    <property type="match status" value="1"/>
</dbReference>
<comment type="catalytic activity">
    <reaction evidence="13 15">
        <text>Couples ATP hydrolysis with the unwinding of duplex DNA by translocating in the 3'-5' direction.</text>
        <dbReference type="EC" id="5.6.2.4"/>
    </reaction>
</comment>
<dbReference type="GO" id="GO:0009338">
    <property type="term" value="C:exodeoxyribonuclease V complex"/>
    <property type="evidence" value="ECO:0007669"/>
    <property type="project" value="TreeGrafter"/>
</dbReference>
<keyword evidence="2 15" id="KW-0479">Metal-binding</keyword>
<dbReference type="Gene3D" id="3.90.320.10">
    <property type="match status" value="1"/>
</dbReference>
<proteinExistence type="inferred from homology"/>
<dbReference type="InterPro" id="IPR014016">
    <property type="entry name" value="UvrD-like_ATP-bd"/>
</dbReference>
<evidence type="ECO:0000259" key="17">
    <source>
        <dbReference type="PROSITE" id="PS51198"/>
    </source>
</evidence>
<comment type="catalytic activity">
    <reaction evidence="15">
        <text>Exonucleolytic cleavage (in the presence of ATP) in either 5'- to 3'- or 3'- to 5'-direction to yield 5'-phosphooligonucleotides.</text>
        <dbReference type="EC" id="3.1.11.5"/>
    </reaction>
</comment>
<evidence type="ECO:0000256" key="16">
    <source>
        <dbReference type="PROSITE-ProRule" id="PRU00560"/>
    </source>
</evidence>
<dbReference type="SUPFAM" id="SSF52540">
    <property type="entry name" value="P-loop containing nucleoside triphosphate hydrolases"/>
    <property type="match status" value="2"/>
</dbReference>
<dbReference type="GO" id="GO:0005829">
    <property type="term" value="C:cytosol"/>
    <property type="evidence" value="ECO:0007669"/>
    <property type="project" value="TreeGrafter"/>
</dbReference>
<name>U3U1X6_9GAMM</name>
<keyword evidence="4 15" id="KW-0227">DNA damage</keyword>
<accession>U3U1X6</accession>
<evidence type="ECO:0000256" key="13">
    <source>
        <dbReference type="ARBA" id="ARBA00034617"/>
    </source>
</evidence>
<evidence type="ECO:0000256" key="7">
    <source>
        <dbReference type="ARBA" id="ARBA00022839"/>
    </source>
</evidence>
<evidence type="ECO:0000256" key="3">
    <source>
        <dbReference type="ARBA" id="ARBA00022741"/>
    </source>
</evidence>
<comment type="function">
    <text evidence="15">A helicase/nuclease that prepares dsDNA breaks (DSB) for recombinational DNA repair. Binds to DSBs and unwinds DNA via a highly rapid and processive ATP-dependent bidirectional helicase activity. Unwinds dsDNA until it encounters a Chi (crossover hotspot instigator) sequence from the 3' direction. Cuts ssDNA a few nucleotides 3' to the Chi site. The properties and activities of the enzyme are changed at Chi. The Chi-altered holoenzyme produces a long 3'-ssDNA overhang and facilitates RecA-binding to the ssDNA for homologous DNA recombination and repair. Holoenzyme degrades any linearized DNA that is unable to undergo homologous recombination. In the holoenzyme this subunit contributes ATPase, 3'-5' helicase, exonuclease activity and loads RecA onto ssDNA.</text>
</comment>
<keyword evidence="10 15" id="KW-0238">DNA-binding</keyword>
<dbReference type="InterPro" id="IPR027417">
    <property type="entry name" value="P-loop_NTPase"/>
</dbReference>
<dbReference type="Pfam" id="PF00580">
    <property type="entry name" value="UvrD-helicase"/>
    <property type="match status" value="1"/>
</dbReference>
<dbReference type="GO" id="GO:0005524">
    <property type="term" value="F:ATP binding"/>
    <property type="evidence" value="ECO:0007669"/>
    <property type="project" value="UniProtKB-UniRule"/>
</dbReference>
<evidence type="ECO:0000256" key="8">
    <source>
        <dbReference type="ARBA" id="ARBA00022840"/>
    </source>
</evidence>
<feature type="domain" description="UvrD-like helicase C-terminal" evidence="18">
    <location>
        <begin position="172"/>
        <end position="438"/>
    </location>
</feature>
<evidence type="ECO:0000256" key="1">
    <source>
        <dbReference type="ARBA" id="ARBA00022722"/>
    </source>
</evidence>
<dbReference type="Gene3D" id="1.10.3170.10">
    <property type="entry name" value="Recbcd, chain B, domain 2"/>
    <property type="match status" value="1"/>
</dbReference>
<keyword evidence="7 15" id="KW-0269">Exonuclease</keyword>
<evidence type="ECO:0000256" key="11">
    <source>
        <dbReference type="ARBA" id="ARBA00023204"/>
    </source>
</evidence>
<dbReference type="InterPro" id="IPR000212">
    <property type="entry name" value="DNA_helicase_UvrD/REP"/>
</dbReference>
<dbReference type="STRING" id="1235990.BMSBPS_0618"/>
<dbReference type="GO" id="GO:0000724">
    <property type="term" value="P:double-strand break repair via homologous recombination"/>
    <property type="evidence" value="ECO:0007669"/>
    <property type="project" value="UniProtKB-UniRule"/>
</dbReference>
<feature type="region of interest" description="DNA-binding and helicase activity, interacts with RecC" evidence="15">
    <location>
        <begin position="1"/>
        <end position="534"/>
    </location>
</feature>
<dbReference type="PATRIC" id="fig|1235990.3.peg.157"/>
<dbReference type="EMBL" id="AP012554">
    <property type="protein sequence ID" value="BAO00126.1"/>
    <property type="molecule type" value="Genomic_DNA"/>
</dbReference>
<dbReference type="SUPFAM" id="SSF52980">
    <property type="entry name" value="Restriction endonuclease-like"/>
    <property type="match status" value="1"/>
</dbReference>
<dbReference type="InterPro" id="IPR011335">
    <property type="entry name" value="Restrct_endonuc-II-like"/>
</dbReference>
<feature type="active site" description="For nuclease activity" evidence="15">
    <location>
        <position position="773"/>
    </location>
</feature>
<dbReference type="PANTHER" id="PTHR11070:SF23">
    <property type="entry name" value="RECBCD ENZYME SUBUNIT RECB"/>
    <property type="match status" value="1"/>
</dbReference>
<keyword evidence="20" id="KW-1185">Reference proteome</keyword>
<gene>
    <name evidence="15" type="primary">recB</name>
    <name evidence="19" type="ORF">HHS_01560</name>
</gene>
<comment type="caution">
    <text evidence="16">Lacks conserved residue(s) required for the propagation of feature annotation.</text>
</comment>
<dbReference type="eggNOG" id="COG1074">
    <property type="taxonomic scope" value="Bacteria"/>
</dbReference>
<feature type="binding site" evidence="15">
    <location>
        <position position="649"/>
    </location>
    <ligand>
        <name>Mg(2+)</name>
        <dbReference type="ChEBI" id="CHEBI:18420"/>
    </ligand>
</feature>
<evidence type="ECO:0000256" key="4">
    <source>
        <dbReference type="ARBA" id="ARBA00022763"/>
    </source>
</evidence>
<sequence>MFLEIDEFLEKDISLHNLIISKALQEIHSTVKKQKHLKAILSFNDLLSLLDDALKKTSGNELAQSIRQRFPVALIDEFQDTDPLQYRIFRALYSNQPSHALLLIGDPKQAIYGFRGADIFTYIQARNEIKSHYTLDINWRSSSAMIDSVNQIFSRINNPFIFNDISFLPVKCAFENQKLTFLLDNQPQPAFRFWLQPGNSCSINNYQKYMAQQCAASISVWLEAGQQQRAQLGKEKMLRPIQASDITVLVRNHYEAHLICNALNQFNICSVYLSNRNSVYSTLEARELIWLLKAVLEPECESTVRTALATSLFSFSALQLENLYQDIRYWDKLVNVFSEWQLTWQQYGLLPMLRQIMNKYHLPENLLASKNGERRLTDLMHLGELLQEVSFKLDTQHALVRYLERKVASPNTPSIKEQQRLEHDRCLVHIVTIHKSKGLQYPIVCLPFAVAFRELNTILTLMKSTDESFALAKQKRLAEDLRLLYVALTRSIYHCSVGIAPIVRNLRECKINKANVTTDLHLSALGYLLQQGKEATANQLKVILDKISSNNPIFEVISSNIVGVEQNKQQKVKDNILLSARKITRQLCDPWCVTSYTKLVHHHADILHQIIPNLDIDVTTEKNNFKKDNITSLTPHEFPRGTIAGTFLHELFKLLDFSQLPTEQKLTQYLEKNGHSAYWQPMLRKWITDVVNVPLNMKGMTLSQISQHNRLTEMSFYLPINNLLKANDFNNILRKNDILSSLAPPLDFIQIQGMLRGFIDLVFRFEGKYYLLDYKSNWLGTNSKAYNSKTIIETMINHRYDLQYQLYTLALHRYLQHHLVNYQYEENFGGVFYLFLRGIESDNFSNSSIFYTRPKYECIFQLDTLFRTKAMIQ</sequence>